<dbReference type="InterPro" id="IPR056463">
    <property type="entry name" value="DUF7373_C"/>
</dbReference>
<dbReference type="EMBL" id="JBHSBA010000003">
    <property type="protein sequence ID" value="MFC4124053.1"/>
    <property type="molecule type" value="Genomic_DNA"/>
</dbReference>
<name>A0ABV8L1S1_9NOCA</name>
<dbReference type="Pfam" id="PF24088">
    <property type="entry name" value="DUF7373"/>
    <property type="match status" value="1"/>
</dbReference>
<dbReference type="Proteomes" id="UP001595767">
    <property type="component" value="Unassembled WGS sequence"/>
</dbReference>
<sequence length="387" mass="41924">MRYRSRCLVALLALSLVTAACGGQARVPDHGDYALEPIPGDYDAEPDRVRGSLVESVRIGERIVVAERIDPDLSEGNGGGVIVGVRGVDDMLSGVQRTALAPFDVLAGFGAIGSNGQIDNEQAYKFLSVVVVSLPDGEQAAAAAQAMAAADFTANIDNAPLAIPDYPAALSHWRPGVPTAGSWLVWRNLVIRVYAKVVDPTPEALAEVLTKTYRAQLAELDSFVPTPAAQLADLRIDRDQLLPRLVKTGEYRPDKWEFMIYGPRAYALLLDKPSVRLREFEASAVDAVAVSYNRFLLRAGDADAAATLMAAETTVLEEGEYTPLRPVAGLPDISCHRAARPNPEVIATRRFVCLVRHGEFVARIYSNRETDVRQQAVAQYALLSGDR</sequence>
<dbReference type="Pfam" id="PF24092">
    <property type="entry name" value="DUF7373_C"/>
    <property type="match status" value="1"/>
</dbReference>
<protein>
    <submittedName>
        <fullName evidence="4">Uncharacterized protein</fullName>
    </submittedName>
</protein>
<evidence type="ECO:0000259" key="2">
    <source>
        <dbReference type="Pfam" id="PF24088"/>
    </source>
</evidence>
<dbReference type="InterPro" id="IPR055797">
    <property type="entry name" value="DUF7373"/>
</dbReference>
<evidence type="ECO:0000313" key="4">
    <source>
        <dbReference type="EMBL" id="MFC4124053.1"/>
    </source>
</evidence>
<organism evidence="4 5">
    <name type="scientific">Nocardia rhizosphaerae</name>
    <dbReference type="NCBI Taxonomy" id="1691571"/>
    <lineage>
        <taxon>Bacteria</taxon>
        <taxon>Bacillati</taxon>
        <taxon>Actinomycetota</taxon>
        <taxon>Actinomycetes</taxon>
        <taxon>Mycobacteriales</taxon>
        <taxon>Nocardiaceae</taxon>
        <taxon>Nocardia</taxon>
    </lineage>
</organism>
<feature type="chain" id="PRO_5047420954" evidence="1">
    <location>
        <begin position="20"/>
        <end position="387"/>
    </location>
</feature>
<evidence type="ECO:0000313" key="5">
    <source>
        <dbReference type="Proteomes" id="UP001595767"/>
    </source>
</evidence>
<evidence type="ECO:0000259" key="3">
    <source>
        <dbReference type="Pfam" id="PF24092"/>
    </source>
</evidence>
<comment type="caution">
    <text evidence="4">The sequence shown here is derived from an EMBL/GenBank/DDBJ whole genome shotgun (WGS) entry which is preliminary data.</text>
</comment>
<dbReference type="RefSeq" id="WP_378545467.1">
    <property type="nucleotide sequence ID" value="NZ_JBHSBA010000003.1"/>
</dbReference>
<dbReference type="PROSITE" id="PS51257">
    <property type="entry name" value="PROKAR_LIPOPROTEIN"/>
    <property type="match status" value="1"/>
</dbReference>
<proteinExistence type="predicted"/>
<evidence type="ECO:0000256" key="1">
    <source>
        <dbReference type="SAM" id="SignalP"/>
    </source>
</evidence>
<feature type="signal peptide" evidence="1">
    <location>
        <begin position="1"/>
        <end position="19"/>
    </location>
</feature>
<feature type="domain" description="DUF7373" evidence="3">
    <location>
        <begin position="241"/>
        <end position="384"/>
    </location>
</feature>
<keyword evidence="5" id="KW-1185">Reference proteome</keyword>
<keyword evidence="1" id="KW-0732">Signal</keyword>
<reference evidence="5" key="1">
    <citation type="journal article" date="2019" name="Int. J. Syst. Evol. Microbiol.">
        <title>The Global Catalogue of Microorganisms (GCM) 10K type strain sequencing project: providing services to taxonomists for standard genome sequencing and annotation.</title>
        <authorList>
            <consortium name="The Broad Institute Genomics Platform"/>
            <consortium name="The Broad Institute Genome Sequencing Center for Infectious Disease"/>
            <person name="Wu L."/>
            <person name="Ma J."/>
        </authorList>
    </citation>
    <scope>NUCLEOTIDE SEQUENCE [LARGE SCALE GENOMIC DNA]</scope>
    <source>
        <strain evidence="5">CGMCC 4.7204</strain>
    </source>
</reference>
<gene>
    <name evidence="4" type="ORF">ACFOW8_03810</name>
</gene>
<accession>A0ABV8L1S1</accession>
<feature type="domain" description="DUF7373" evidence="2">
    <location>
        <begin position="43"/>
        <end position="235"/>
    </location>
</feature>